<dbReference type="Proteomes" id="UP001196870">
    <property type="component" value="Unassembled WGS sequence"/>
</dbReference>
<name>A0ABS5F9J0_9PROT</name>
<organism evidence="12 13">
    <name type="scientific">Plastoroseomonas hellenica</name>
    <dbReference type="NCBI Taxonomy" id="2687306"/>
    <lineage>
        <taxon>Bacteria</taxon>
        <taxon>Pseudomonadati</taxon>
        <taxon>Pseudomonadota</taxon>
        <taxon>Alphaproteobacteria</taxon>
        <taxon>Acetobacterales</taxon>
        <taxon>Acetobacteraceae</taxon>
        <taxon>Plastoroseomonas</taxon>
    </lineage>
</organism>
<evidence type="ECO:0000256" key="2">
    <source>
        <dbReference type="ARBA" id="ARBA00006555"/>
    </source>
</evidence>
<feature type="compositionally biased region" description="Pro residues" evidence="10">
    <location>
        <begin position="8"/>
        <end position="23"/>
    </location>
</feature>
<evidence type="ECO:0000256" key="3">
    <source>
        <dbReference type="ARBA" id="ARBA00022448"/>
    </source>
</evidence>
<feature type="non-terminal residue" evidence="12">
    <location>
        <position position="1"/>
    </location>
</feature>
<evidence type="ECO:0000256" key="9">
    <source>
        <dbReference type="ARBA" id="ARBA00023136"/>
    </source>
</evidence>
<dbReference type="SUPFAM" id="SSF74653">
    <property type="entry name" value="TolA/TonB C-terminal domain"/>
    <property type="match status" value="1"/>
</dbReference>
<keyword evidence="6" id="KW-0812">Transmembrane</keyword>
<evidence type="ECO:0000259" key="11">
    <source>
        <dbReference type="PROSITE" id="PS52015"/>
    </source>
</evidence>
<evidence type="ECO:0000256" key="10">
    <source>
        <dbReference type="SAM" id="MobiDB-lite"/>
    </source>
</evidence>
<comment type="subcellular location">
    <subcellularLocation>
        <location evidence="1">Cell inner membrane</location>
        <topology evidence="1">Single-pass membrane protein</topology>
        <orientation evidence="1">Periplasmic side</orientation>
    </subcellularLocation>
</comment>
<feature type="region of interest" description="Disordered" evidence="10">
    <location>
        <begin position="1"/>
        <end position="24"/>
    </location>
</feature>
<proteinExistence type="inferred from homology"/>
<evidence type="ECO:0000256" key="6">
    <source>
        <dbReference type="ARBA" id="ARBA00022692"/>
    </source>
</evidence>
<reference evidence="13" key="1">
    <citation type="journal article" date="2021" name="Syst. Appl. Microbiol.">
        <title>Roseomonas hellenica sp. nov., isolated from roots of wild-growing Alkanna tinctoria.</title>
        <authorList>
            <person name="Rat A."/>
            <person name="Naranjo H.D."/>
            <person name="Lebbe L."/>
            <person name="Cnockaert M."/>
            <person name="Krigas N."/>
            <person name="Grigoriadou K."/>
            <person name="Maloupa E."/>
            <person name="Willems A."/>
        </authorList>
    </citation>
    <scope>NUCLEOTIDE SEQUENCE [LARGE SCALE GENOMIC DNA]</scope>
    <source>
        <strain evidence="13">LMG 31523</strain>
    </source>
</reference>
<evidence type="ECO:0000256" key="8">
    <source>
        <dbReference type="ARBA" id="ARBA00022989"/>
    </source>
</evidence>
<dbReference type="RefSeq" id="WP_211858039.1">
    <property type="nucleotide sequence ID" value="NZ_JAAGBB010000091.1"/>
</dbReference>
<feature type="domain" description="TonB C-terminal" evidence="11">
    <location>
        <begin position="27"/>
        <end position="119"/>
    </location>
</feature>
<dbReference type="EMBL" id="JAAGBB010000091">
    <property type="protein sequence ID" value="MBR0669217.1"/>
    <property type="molecule type" value="Genomic_DNA"/>
</dbReference>
<dbReference type="Pfam" id="PF03544">
    <property type="entry name" value="TonB_C"/>
    <property type="match status" value="1"/>
</dbReference>
<evidence type="ECO:0000256" key="4">
    <source>
        <dbReference type="ARBA" id="ARBA00022475"/>
    </source>
</evidence>
<dbReference type="InterPro" id="IPR037682">
    <property type="entry name" value="TonB_C"/>
</dbReference>
<dbReference type="PROSITE" id="PS52015">
    <property type="entry name" value="TONB_CTD"/>
    <property type="match status" value="1"/>
</dbReference>
<keyword evidence="7" id="KW-0653">Protein transport</keyword>
<evidence type="ECO:0000256" key="7">
    <source>
        <dbReference type="ARBA" id="ARBA00022927"/>
    </source>
</evidence>
<dbReference type="PANTHER" id="PTHR33446">
    <property type="entry name" value="PROTEIN TONB-RELATED"/>
    <property type="match status" value="1"/>
</dbReference>
<dbReference type="InterPro" id="IPR006260">
    <property type="entry name" value="TonB/TolA_C"/>
</dbReference>
<evidence type="ECO:0000313" key="12">
    <source>
        <dbReference type="EMBL" id="MBR0669217.1"/>
    </source>
</evidence>
<evidence type="ECO:0000313" key="13">
    <source>
        <dbReference type="Proteomes" id="UP001196870"/>
    </source>
</evidence>
<comment type="caution">
    <text evidence="12">The sequence shown here is derived from an EMBL/GenBank/DDBJ whole genome shotgun (WGS) entry which is preliminary data.</text>
</comment>
<comment type="similarity">
    <text evidence="2">Belongs to the TonB family.</text>
</comment>
<keyword evidence="13" id="KW-1185">Reference proteome</keyword>
<keyword evidence="4" id="KW-1003">Cell membrane</keyword>
<evidence type="ECO:0000256" key="5">
    <source>
        <dbReference type="ARBA" id="ARBA00022519"/>
    </source>
</evidence>
<dbReference type="InterPro" id="IPR051045">
    <property type="entry name" value="TonB-dependent_transducer"/>
</dbReference>
<dbReference type="PANTHER" id="PTHR33446:SF2">
    <property type="entry name" value="PROTEIN TONB"/>
    <property type="match status" value="1"/>
</dbReference>
<keyword evidence="5" id="KW-0997">Cell inner membrane</keyword>
<sequence length="119" mass="12347">PAAVAPAEPSPSPPAPAPAPAAAPSPNYLRSLAAALERHKRYPNEARARRSQGQAILRMVLGRDGRVLSWRIVQSAGDPALDEAVGAMVQAASPLPAPPADMMAGGTLELTVPVRFAIR</sequence>
<dbReference type="NCBIfam" id="TIGR01352">
    <property type="entry name" value="tonB_Cterm"/>
    <property type="match status" value="1"/>
</dbReference>
<accession>A0ABS5F9J0</accession>
<protein>
    <submittedName>
        <fullName evidence="12">Energy transducer TonB</fullName>
    </submittedName>
</protein>
<keyword evidence="9" id="KW-0472">Membrane</keyword>
<keyword evidence="3" id="KW-0813">Transport</keyword>
<evidence type="ECO:0000256" key="1">
    <source>
        <dbReference type="ARBA" id="ARBA00004383"/>
    </source>
</evidence>
<keyword evidence="8" id="KW-1133">Transmembrane helix</keyword>
<gene>
    <name evidence="12" type="ORF">GXW71_33010</name>
</gene>
<dbReference type="Gene3D" id="3.30.1150.10">
    <property type="match status" value="1"/>
</dbReference>